<dbReference type="EMBL" id="JBHSNY010000009">
    <property type="protein sequence ID" value="MFC5637036.1"/>
    <property type="molecule type" value="Genomic_DNA"/>
</dbReference>
<gene>
    <name evidence="1" type="ORF">ACFPZJ_25170</name>
</gene>
<reference evidence="2" key="1">
    <citation type="journal article" date="2019" name="Int. J. Syst. Evol. Microbiol.">
        <title>The Global Catalogue of Microorganisms (GCM) 10K type strain sequencing project: providing services to taxonomists for standard genome sequencing and annotation.</title>
        <authorList>
            <consortium name="The Broad Institute Genomics Platform"/>
            <consortium name="The Broad Institute Genome Sequencing Center for Infectious Disease"/>
            <person name="Wu L."/>
            <person name="Ma J."/>
        </authorList>
    </citation>
    <scope>NUCLEOTIDE SEQUENCE [LARGE SCALE GENOMIC DNA]</scope>
    <source>
        <strain evidence="2">CGMCC 4.7248</strain>
    </source>
</reference>
<sequence length="46" mass="5087">MWEAALLAHEREAFVPHVLDGSGPLPARLVSWSADTVDGDVRRTTR</sequence>
<dbReference type="RefSeq" id="WP_381025837.1">
    <property type="nucleotide sequence ID" value="NZ_JBHSNY010000009.1"/>
</dbReference>
<evidence type="ECO:0000313" key="2">
    <source>
        <dbReference type="Proteomes" id="UP001596154"/>
    </source>
</evidence>
<comment type="caution">
    <text evidence="1">The sequence shown here is derived from an EMBL/GenBank/DDBJ whole genome shotgun (WGS) entry which is preliminary data.</text>
</comment>
<keyword evidence="2" id="KW-1185">Reference proteome</keyword>
<accession>A0ABW0UYQ8</accession>
<organism evidence="1 2">
    <name type="scientific">Streptomyces bullii</name>
    <dbReference type="NCBI Taxonomy" id="349910"/>
    <lineage>
        <taxon>Bacteria</taxon>
        <taxon>Bacillati</taxon>
        <taxon>Actinomycetota</taxon>
        <taxon>Actinomycetes</taxon>
        <taxon>Kitasatosporales</taxon>
        <taxon>Streptomycetaceae</taxon>
        <taxon>Streptomyces</taxon>
    </lineage>
</organism>
<name>A0ABW0UYQ8_9ACTN</name>
<dbReference type="Proteomes" id="UP001596154">
    <property type="component" value="Unassembled WGS sequence"/>
</dbReference>
<evidence type="ECO:0000313" key="1">
    <source>
        <dbReference type="EMBL" id="MFC5637036.1"/>
    </source>
</evidence>
<proteinExistence type="predicted"/>
<protein>
    <submittedName>
        <fullName evidence="1">Uncharacterized protein</fullName>
    </submittedName>
</protein>